<dbReference type="OrthoDB" id="3535423at2759"/>
<protein>
    <recommendedName>
        <fullName evidence="4">NAD(P)-binding domain-containing protein</fullName>
    </recommendedName>
</protein>
<gene>
    <name evidence="2" type="ORF">BJ508DRAFT_410078</name>
</gene>
<evidence type="ECO:0008006" key="4">
    <source>
        <dbReference type="Google" id="ProtNLM"/>
    </source>
</evidence>
<feature type="compositionally biased region" description="Low complexity" evidence="1">
    <location>
        <begin position="319"/>
        <end position="331"/>
    </location>
</feature>
<accession>A0A3N4IQJ3</accession>
<dbReference type="Proteomes" id="UP000275078">
    <property type="component" value="Unassembled WGS sequence"/>
</dbReference>
<dbReference type="EMBL" id="ML119645">
    <property type="protein sequence ID" value="RPA88209.1"/>
    <property type="molecule type" value="Genomic_DNA"/>
</dbReference>
<evidence type="ECO:0000313" key="3">
    <source>
        <dbReference type="Proteomes" id="UP000275078"/>
    </source>
</evidence>
<feature type="region of interest" description="Disordered" evidence="1">
    <location>
        <begin position="305"/>
        <end position="334"/>
    </location>
</feature>
<evidence type="ECO:0000256" key="1">
    <source>
        <dbReference type="SAM" id="MobiDB-lite"/>
    </source>
</evidence>
<name>A0A3N4IQJ3_ASCIM</name>
<keyword evidence="3" id="KW-1185">Reference proteome</keyword>
<dbReference type="InterPro" id="IPR036291">
    <property type="entry name" value="NAD(P)-bd_dom_sf"/>
</dbReference>
<organism evidence="2 3">
    <name type="scientific">Ascobolus immersus RN42</name>
    <dbReference type="NCBI Taxonomy" id="1160509"/>
    <lineage>
        <taxon>Eukaryota</taxon>
        <taxon>Fungi</taxon>
        <taxon>Dikarya</taxon>
        <taxon>Ascomycota</taxon>
        <taxon>Pezizomycotina</taxon>
        <taxon>Pezizomycetes</taxon>
        <taxon>Pezizales</taxon>
        <taxon>Ascobolaceae</taxon>
        <taxon>Ascobolus</taxon>
    </lineage>
</organism>
<dbReference type="PANTHER" id="PTHR14097">
    <property type="entry name" value="OXIDOREDUCTASE HTATIP2"/>
    <property type="match status" value="1"/>
</dbReference>
<evidence type="ECO:0000313" key="2">
    <source>
        <dbReference type="EMBL" id="RPA88209.1"/>
    </source>
</evidence>
<sequence length="351" mass="39208">MKVILVGATDFVGREVLTQCLRNPDISHITIISRTRIAEADEHSWMRVETLILDDYNSYNELVHNLKNSGIRYDACIWCVPVRDSLIDDSDRVIPHQYCIPFALALSSLSTYSHPVRFIYLSMDGATTAPAFSTSRPSSSSSASSMQSLHTRSITSTHSQLELALSELAFHNPFFTVYTFRPGNIAASINSTQKTSKPRARRAHSLLSLLGHKSIQTPSFIPVQHLAALMIGIAGDGFGQANEGQQEQQSARKNRTSFFNDLNLDFPIQEQLPRREEGFYFDAEDCLEIGKIYWLAGGKTRWVPKRTPSPELPCGMEASSPPSRSSSRSSSIMGRRRTLRLISRATAYMSE</sequence>
<dbReference type="Gene3D" id="3.40.50.720">
    <property type="entry name" value="NAD(P)-binding Rossmann-like Domain"/>
    <property type="match status" value="1"/>
</dbReference>
<reference evidence="2 3" key="1">
    <citation type="journal article" date="2018" name="Nat. Ecol. Evol.">
        <title>Pezizomycetes genomes reveal the molecular basis of ectomycorrhizal truffle lifestyle.</title>
        <authorList>
            <person name="Murat C."/>
            <person name="Payen T."/>
            <person name="Noel B."/>
            <person name="Kuo A."/>
            <person name="Morin E."/>
            <person name="Chen J."/>
            <person name="Kohler A."/>
            <person name="Krizsan K."/>
            <person name="Balestrini R."/>
            <person name="Da Silva C."/>
            <person name="Montanini B."/>
            <person name="Hainaut M."/>
            <person name="Levati E."/>
            <person name="Barry K.W."/>
            <person name="Belfiori B."/>
            <person name="Cichocki N."/>
            <person name="Clum A."/>
            <person name="Dockter R.B."/>
            <person name="Fauchery L."/>
            <person name="Guy J."/>
            <person name="Iotti M."/>
            <person name="Le Tacon F."/>
            <person name="Lindquist E.A."/>
            <person name="Lipzen A."/>
            <person name="Malagnac F."/>
            <person name="Mello A."/>
            <person name="Molinier V."/>
            <person name="Miyauchi S."/>
            <person name="Poulain J."/>
            <person name="Riccioni C."/>
            <person name="Rubini A."/>
            <person name="Sitrit Y."/>
            <person name="Splivallo R."/>
            <person name="Traeger S."/>
            <person name="Wang M."/>
            <person name="Zifcakova L."/>
            <person name="Wipf D."/>
            <person name="Zambonelli A."/>
            <person name="Paolocci F."/>
            <person name="Nowrousian M."/>
            <person name="Ottonello S."/>
            <person name="Baldrian P."/>
            <person name="Spatafora J.W."/>
            <person name="Henrissat B."/>
            <person name="Nagy L.G."/>
            <person name="Aury J.M."/>
            <person name="Wincker P."/>
            <person name="Grigoriev I.V."/>
            <person name="Bonfante P."/>
            <person name="Martin F.M."/>
        </authorList>
    </citation>
    <scope>NUCLEOTIDE SEQUENCE [LARGE SCALE GENOMIC DNA]</scope>
    <source>
        <strain evidence="2 3">RN42</strain>
    </source>
</reference>
<dbReference type="SUPFAM" id="SSF51735">
    <property type="entry name" value="NAD(P)-binding Rossmann-fold domains"/>
    <property type="match status" value="1"/>
</dbReference>
<dbReference type="AlphaFoldDB" id="A0A3N4IQJ3"/>
<dbReference type="PANTHER" id="PTHR14097:SF8">
    <property type="entry name" value="NAD(P)-BINDING DOMAIN-CONTAINING PROTEIN"/>
    <property type="match status" value="1"/>
</dbReference>
<proteinExistence type="predicted"/>
<dbReference type="STRING" id="1160509.A0A3N4IQJ3"/>